<accession>A0AB37CUU5</accession>
<gene>
    <name evidence="1" type="ORF">GD578_06745</name>
</gene>
<dbReference type="RefSeq" id="WP_153518364.1">
    <property type="nucleotide sequence ID" value="NZ_CP045560.1"/>
</dbReference>
<organism evidence="1 2">
    <name type="scientific">Acinetobacter nosocomialis</name>
    <dbReference type="NCBI Taxonomy" id="106654"/>
    <lineage>
        <taxon>Bacteria</taxon>
        <taxon>Pseudomonadati</taxon>
        <taxon>Pseudomonadota</taxon>
        <taxon>Gammaproteobacteria</taxon>
        <taxon>Moraxellales</taxon>
        <taxon>Moraxellaceae</taxon>
        <taxon>Acinetobacter</taxon>
        <taxon>Acinetobacter calcoaceticus/baumannii complex</taxon>
    </lineage>
</organism>
<dbReference type="Proteomes" id="UP000325778">
    <property type="component" value="Chromosome"/>
</dbReference>
<dbReference type="AlphaFoldDB" id="A0AB37CUU5"/>
<evidence type="ECO:0000313" key="1">
    <source>
        <dbReference type="EMBL" id="QGA43575.1"/>
    </source>
</evidence>
<protein>
    <submittedName>
        <fullName evidence="1">Uncharacterized protein</fullName>
    </submittedName>
</protein>
<sequence>MKDGFNNLRKLSDNLKKLDGQQQQVSLGTLFNEGFIQSHTDFESIDELFEKAGFKVESEEDFAAIPQEEIDTFVRENTKFESFTDMQQQAATEYFGKQLFKGIK</sequence>
<dbReference type="EMBL" id="CP045560">
    <property type="protein sequence ID" value="QGA43575.1"/>
    <property type="molecule type" value="Genomic_DNA"/>
</dbReference>
<evidence type="ECO:0000313" key="2">
    <source>
        <dbReference type="Proteomes" id="UP000325778"/>
    </source>
</evidence>
<name>A0AB37CUU5_ACINO</name>
<reference evidence="1 2" key="1">
    <citation type="journal article" date="2021" name="MSphere">
        <title>Complete Genome Sequencing of Acinetobacter baumannii AC1633 and Acinetobacter nosocomialis AC1530 Unveils a Large Multidrug-Resistant Plasmid Encoding the NDM-1 and OXA-58 Carbapenemases.</title>
        <authorList>
            <person name="Alattraqchi A.G."/>
            <person name="Mohd Rani F."/>
            <person name="A. Rahman N.I."/>
            <person name="Ismail S."/>
            <person name="Cleary D.W."/>
            <person name="Clarke S.C."/>
            <person name="Yeo C.C."/>
        </authorList>
    </citation>
    <scope>NUCLEOTIDE SEQUENCE [LARGE SCALE GENOMIC DNA]</scope>
    <source>
        <strain evidence="1 2">AC1530</strain>
    </source>
</reference>
<proteinExistence type="predicted"/>